<keyword evidence="5 8" id="KW-0645">Protease</keyword>
<comment type="catalytic activity">
    <reaction evidence="1 8">
        <text>Cleavage of hydrophobic, N-terminal signal or leader sequences from secreted and periplasmic proteins.</text>
        <dbReference type="EC" id="3.4.21.89"/>
    </reaction>
</comment>
<evidence type="ECO:0000313" key="10">
    <source>
        <dbReference type="EMBL" id="SJZ34937.1"/>
    </source>
</evidence>
<protein>
    <recommendedName>
        <fullName evidence="4 8">Signal peptidase I</fullName>
        <ecNumber evidence="4 8">3.4.21.89</ecNumber>
    </recommendedName>
</protein>
<dbReference type="PROSITE" id="PS00501">
    <property type="entry name" value="SPASE_I_1"/>
    <property type="match status" value="1"/>
</dbReference>
<evidence type="ECO:0000256" key="2">
    <source>
        <dbReference type="ARBA" id="ARBA00004401"/>
    </source>
</evidence>
<dbReference type="InterPro" id="IPR019533">
    <property type="entry name" value="Peptidase_S26"/>
</dbReference>
<dbReference type="Gene3D" id="2.10.109.10">
    <property type="entry name" value="Umud Fragment, subunit A"/>
    <property type="match status" value="1"/>
</dbReference>
<keyword evidence="11" id="KW-1185">Reference proteome</keyword>
<dbReference type="EMBL" id="FUWV01000001">
    <property type="protein sequence ID" value="SJZ34937.1"/>
    <property type="molecule type" value="Genomic_DNA"/>
</dbReference>
<dbReference type="PROSITE" id="PS00761">
    <property type="entry name" value="SPASE_I_3"/>
    <property type="match status" value="1"/>
</dbReference>
<dbReference type="PANTHER" id="PTHR43390">
    <property type="entry name" value="SIGNAL PEPTIDASE I"/>
    <property type="match status" value="1"/>
</dbReference>
<comment type="similarity">
    <text evidence="3 8">Belongs to the peptidase S26 family.</text>
</comment>
<dbReference type="GO" id="GO:0006465">
    <property type="term" value="P:signal peptide processing"/>
    <property type="evidence" value="ECO:0007669"/>
    <property type="project" value="InterPro"/>
</dbReference>
<evidence type="ECO:0000256" key="1">
    <source>
        <dbReference type="ARBA" id="ARBA00000677"/>
    </source>
</evidence>
<dbReference type="GO" id="GO:0005886">
    <property type="term" value="C:plasma membrane"/>
    <property type="evidence" value="ECO:0007669"/>
    <property type="project" value="UniProtKB-SubCell"/>
</dbReference>
<feature type="active site" evidence="7">
    <location>
        <position position="42"/>
    </location>
</feature>
<dbReference type="PRINTS" id="PR00727">
    <property type="entry name" value="LEADERPTASE"/>
</dbReference>
<evidence type="ECO:0000256" key="6">
    <source>
        <dbReference type="ARBA" id="ARBA00022801"/>
    </source>
</evidence>
<dbReference type="RefSeq" id="WP_242960158.1">
    <property type="nucleotide sequence ID" value="NZ_FUWV01000001.1"/>
</dbReference>
<dbReference type="AlphaFoldDB" id="A0A1T4JXX1"/>
<evidence type="ECO:0000256" key="4">
    <source>
        <dbReference type="ARBA" id="ARBA00013208"/>
    </source>
</evidence>
<dbReference type="PANTHER" id="PTHR43390:SF1">
    <property type="entry name" value="CHLOROPLAST PROCESSING PEPTIDASE"/>
    <property type="match status" value="1"/>
</dbReference>
<dbReference type="CDD" id="cd06530">
    <property type="entry name" value="S26_SPase_I"/>
    <property type="match status" value="1"/>
</dbReference>
<dbReference type="NCBIfam" id="TIGR02227">
    <property type="entry name" value="sigpep_I_bact"/>
    <property type="match status" value="1"/>
</dbReference>
<dbReference type="GO" id="GO:0009003">
    <property type="term" value="F:signal peptidase activity"/>
    <property type="evidence" value="ECO:0007669"/>
    <property type="project" value="UniProtKB-EC"/>
</dbReference>
<feature type="domain" description="Peptidase S26" evidence="9">
    <location>
        <begin position="12"/>
        <end position="167"/>
    </location>
</feature>
<keyword evidence="8" id="KW-1133">Transmembrane helix</keyword>
<dbReference type="SUPFAM" id="SSF51306">
    <property type="entry name" value="LexA/Signal peptidase"/>
    <property type="match status" value="1"/>
</dbReference>
<dbReference type="GO" id="GO:0004252">
    <property type="term" value="F:serine-type endopeptidase activity"/>
    <property type="evidence" value="ECO:0007669"/>
    <property type="project" value="InterPro"/>
</dbReference>
<dbReference type="InterPro" id="IPR036286">
    <property type="entry name" value="LexA/Signal_pep-like_sf"/>
</dbReference>
<evidence type="ECO:0000256" key="3">
    <source>
        <dbReference type="ARBA" id="ARBA00009370"/>
    </source>
</evidence>
<evidence type="ECO:0000256" key="8">
    <source>
        <dbReference type="RuleBase" id="RU362042"/>
    </source>
</evidence>
<evidence type="ECO:0000313" key="11">
    <source>
        <dbReference type="Proteomes" id="UP000196365"/>
    </source>
</evidence>
<dbReference type="InterPro" id="IPR019756">
    <property type="entry name" value="Pept_S26A_signal_pept_1_Ser-AS"/>
</dbReference>
<sequence>MITRKERKNECLEWIEAIIIAVIIASIIKFFFFEIIQVDGNSMYPTLHHKDRLIVNKISYIFHEPEVGDIVTFAYPSDTSVDFIKRIVAKEGDTVEIKNNYLYINGEKKEEPYIYEKKMMDFPPVVVPSNSFFVLGDNRNNSRDSRYIDVGFLKKENIKGKAIFRIWPLDSIGSLNKDR</sequence>
<keyword evidence="8" id="KW-0812">Transmembrane</keyword>
<reference evidence="10 11" key="1">
    <citation type="submission" date="2017-02" db="EMBL/GenBank/DDBJ databases">
        <authorList>
            <person name="Peterson S.W."/>
        </authorList>
    </citation>
    <scope>NUCLEOTIDE SEQUENCE [LARGE SCALE GENOMIC DNA]</scope>
    <source>
        <strain evidence="10 11">DSM 15102</strain>
    </source>
</reference>
<feature type="transmembrane region" description="Helical" evidence="8">
    <location>
        <begin position="12"/>
        <end position="33"/>
    </location>
</feature>
<dbReference type="Proteomes" id="UP000196365">
    <property type="component" value="Unassembled WGS sequence"/>
</dbReference>
<evidence type="ECO:0000259" key="9">
    <source>
        <dbReference type="Pfam" id="PF10502"/>
    </source>
</evidence>
<dbReference type="InterPro" id="IPR000223">
    <property type="entry name" value="Pept_S26A_signal_pept_1"/>
</dbReference>
<keyword evidence="8" id="KW-0472">Membrane</keyword>
<accession>A0A1T4JXX1</accession>
<dbReference type="InterPro" id="IPR019758">
    <property type="entry name" value="Pept_S26A_signal_pept_1_CS"/>
</dbReference>
<feature type="active site" evidence="7">
    <location>
        <position position="85"/>
    </location>
</feature>
<evidence type="ECO:0000256" key="7">
    <source>
        <dbReference type="PIRSR" id="PIRSR600223-1"/>
    </source>
</evidence>
<keyword evidence="6 8" id="KW-0378">Hydrolase</keyword>
<dbReference type="Pfam" id="PF10502">
    <property type="entry name" value="Peptidase_S26"/>
    <property type="match status" value="1"/>
</dbReference>
<proteinExistence type="inferred from homology"/>
<dbReference type="EC" id="3.4.21.89" evidence="4 8"/>
<name>A0A1T4JXX1_9FIRM</name>
<evidence type="ECO:0000256" key="5">
    <source>
        <dbReference type="ARBA" id="ARBA00022670"/>
    </source>
</evidence>
<comment type="subcellular location">
    <subcellularLocation>
        <location evidence="2">Cell membrane</location>
        <topology evidence="2">Single-pass type II membrane protein</topology>
    </subcellularLocation>
    <subcellularLocation>
        <location evidence="8">Membrane</location>
        <topology evidence="8">Single-pass type II membrane protein</topology>
    </subcellularLocation>
</comment>
<gene>
    <name evidence="10" type="ORF">SAMN02745973_00190</name>
</gene>
<organism evidence="10 11">
    <name type="scientific">Garciella nitratireducens DSM 15102</name>
    <dbReference type="NCBI Taxonomy" id="1121911"/>
    <lineage>
        <taxon>Bacteria</taxon>
        <taxon>Bacillati</taxon>
        <taxon>Bacillota</taxon>
        <taxon>Clostridia</taxon>
        <taxon>Eubacteriales</taxon>
        <taxon>Eubacteriaceae</taxon>
        <taxon>Garciella</taxon>
    </lineage>
</organism>